<name>A0A1D1YJ61_9ARAE</name>
<protein>
    <submittedName>
        <fullName evidence="2">3-keto-steroid reductase</fullName>
    </submittedName>
</protein>
<feature type="region of interest" description="Disordered" evidence="1">
    <location>
        <begin position="1"/>
        <end position="82"/>
    </location>
</feature>
<dbReference type="PANTHER" id="PTHR36034">
    <property type="entry name" value="EXPRESSED PROTEIN"/>
    <property type="match status" value="1"/>
</dbReference>
<feature type="region of interest" description="Disordered" evidence="1">
    <location>
        <begin position="736"/>
        <end position="785"/>
    </location>
</feature>
<sequence length="861" mass="93430">MSFLLRSASSVVPDAPSISEDQKDLQSLSQPVKTLEGLIAEDPFPSSSDDGDKDNDAGVLSSLGVGPSSENQASIGSHTDVSEDEGWLAIPYKELPEDWSSVPDIQSFCLLDRQFVFPGEQLHILACLSASKQDTEIITPFRVAAVMCKNGSPAKNFKQPIEIMDAKHRAPCDETESSGDYQNVANKNIEENGGNMGFSDMVNTQEDISATESLLRMEDHKQRTQMLLEKFRNSHFFVRIAESDEPLWSKGSSLETNNGESRMNSRSSLLNAFIDRGNFDGNTSGGVARNAVKCCSLHNGDIVVLLQVNVGVDSMRDPVLEILQFEKFQSTKVGSRCHTSEAVTTDEDPYGELLTWLLPLDRTLVPPGRPLSPPLVSAPGVGSASQRSTGSASSGSQLFSFGHFRSYSMPAMPPVTILSSPVVPPSNSKPSFDLEDFDCFSSQRTIKNNGLGTEGLLSFRGISLDPERFSSHCGLEGLYLPGRRWRKKLEIIQPIEIHSFSAECNTEDLICVQIKNVSPAHVSDIIIYIDAITIAFEEAPNDGPPISLPISCIEAGNEYSLPNLALRRGEEHSFILKPTTSIARDSKSYSDKGSLPTPFVGISASNLHKITGVADERRVSSIDQYAVLVSCRCNYTESKLFFKKPIGWRPRVTRDLMISVASEISAQTFKPSGRLSQLPVQALTLQASNLTYEDLTLTVLAPASFTSPPSVMSLNSAPTSPMSSLMRFPEFVGKVGEDKKGSGMQRPSLMPSAERQKENDNVGPKSDGPKSDSLNRHPAPGSGVMPSADVSCSHLWLQSTVPLGCVTAQSSATVKLELLPLTDGIITLDTLQVSVKERGVTYIPEHPLKIHATSSITTGIV</sequence>
<feature type="region of interest" description="Disordered" evidence="1">
    <location>
        <begin position="375"/>
        <end position="394"/>
    </location>
</feature>
<dbReference type="PANTHER" id="PTHR36034:SF2">
    <property type="entry name" value="EXPRESSED PROTEIN"/>
    <property type="match status" value="1"/>
</dbReference>
<organism evidence="2">
    <name type="scientific">Anthurium amnicola</name>
    <dbReference type="NCBI Taxonomy" id="1678845"/>
    <lineage>
        <taxon>Eukaryota</taxon>
        <taxon>Viridiplantae</taxon>
        <taxon>Streptophyta</taxon>
        <taxon>Embryophyta</taxon>
        <taxon>Tracheophyta</taxon>
        <taxon>Spermatophyta</taxon>
        <taxon>Magnoliopsida</taxon>
        <taxon>Liliopsida</taxon>
        <taxon>Araceae</taxon>
        <taxon>Pothoideae</taxon>
        <taxon>Potheae</taxon>
        <taxon>Anthurium</taxon>
    </lineage>
</organism>
<feature type="compositionally biased region" description="Low complexity" evidence="1">
    <location>
        <begin position="58"/>
        <end position="69"/>
    </location>
</feature>
<evidence type="ECO:0000256" key="1">
    <source>
        <dbReference type="SAM" id="MobiDB-lite"/>
    </source>
</evidence>
<reference evidence="2" key="1">
    <citation type="submission" date="2015-07" db="EMBL/GenBank/DDBJ databases">
        <title>Transcriptome Assembly of Anthurium amnicola.</title>
        <authorList>
            <person name="Suzuki J."/>
        </authorList>
    </citation>
    <scope>NUCLEOTIDE SEQUENCE</scope>
</reference>
<dbReference type="AlphaFoldDB" id="A0A1D1YJ61"/>
<evidence type="ECO:0000313" key="2">
    <source>
        <dbReference type="EMBL" id="JAT54644.1"/>
    </source>
</evidence>
<gene>
    <name evidence="2" type="primary">erg27_2</name>
    <name evidence="2" type="ORF">g.127534</name>
</gene>
<feature type="compositionally biased region" description="Low complexity" evidence="1">
    <location>
        <begin position="382"/>
        <end position="394"/>
    </location>
</feature>
<dbReference type="EMBL" id="GDJX01013292">
    <property type="protein sequence ID" value="JAT54644.1"/>
    <property type="molecule type" value="Transcribed_RNA"/>
</dbReference>
<proteinExistence type="predicted"/>
<feature type="compositionally biased region" description="Polar residues" evidence="1">
    <location>
        <begin position="70"/>
        <end position="79"/>
    </location>
</feature>
<accession>A0A1D1YJ61</accession>